<protein>
    <submittedName>
        <fullName evidence="1">Uncharacterized protein</fullName>
    </submittedName>
</protein>
<dbReference type="Proteomes" id="UP001295444">
    <property type="component" value="Chromosome 03"/>
</dbReference>
<dbReference type="EMBL" id="OW240914">
    <property type="protein sequence ID" value="CAH2272315.1"/>
    <property type="molecule type" value="Genomic_DNA"/>
</dbReference>
<sequence>MVPVPSSNDINKVDEEWRSPMDIFIGGAQLIGTTWYAVNGEQRQGADSNPKMICGGQSTRFVSSERLYCRSLL</sequence>
<keyword evidence="2" id="KW-1185">Reference proteome</keyword>
<accession>A0AAD1RIC8</accession>
<name>A0AAD1RIC8_PELCU</name>
<evidence type="ECO:0000313" key="2">
    <source>
        <dbReference type="Proteomes" id="UP001295444"/>
    </source>
</evidence>
<gene>
    <name evidence="1" type="ORF">PECUL_23A047181</name>
</gene>
<reference evidence="1" key="1">
    <citation type="submission" date="2022-03" db="EMBL/GenBank/DDBJ databases">
        <authorList>
            <person name="Alioto T."/>
            <person name="Alioto T."/>
            <person name="Gomez Garrido J."/>
        </authorList>
    </citation>
    <scope>NUCLEOTIDE SEQUENCE</scope>
</reference>
<evidence type="ECO:0000313" key="1">
    <source>
        <dbReference type="EMBL" id="CAH2272315.1"/>
    </source>
</evidence>
<dbReference type="AlphaFoldDB" id="A0AAD1RIC8"/>
<proteinExistence type="predicted"/>
<organism evidence="1 2">
    <name type="scientific">Pelobates cultripes</name>
    <name type="common">Western spadefoot toad</name>
    <dbReference type="NCBI Taxonomy" id="61616"/>
    <lineage>
        <taxon>Eukaryota</taxon>
        <taxon>Metazoa</taxon>
        <taxon>Chordata</taxon>
        <taxon>Craniata</taxon>
        <taxon>Vertebrata</taxon>
        <taxon>Euteleostomi</taxon>
        <taxon>Amphibia</taxon>
        <taxon>Batrachia</taxon>
        <taxon>Anura</taxon>
        <taxon>Pelobatoidea</taxon>
        <taxon>Pelobatidae</taxon>
        <taxon>Pelobates</taxon>
    </lineage>
</organism>